<proteinExistence type="evidence at transcript level"/>
<dbReference type="GO" id="GO:0005737">
    <property type="term" value="C:cytoplasm"/>
    <property type="evidence" value="ECO:0007669"/>
    <property type="project" value="TreeGrafter"/>
</dbReference>
<sequence length="475" mass="53372">MNPRCPLSVRVIGVMQHQKRKTFLTSVLWSDQNDVIVYRTFEEFKKLHKTLVQKFPVEAGRIKKSDRILPKFQDISLKDRRHRRVSKSVLRVQLLEKYCSNLLDTSAKISQCQDVVQFFLPNSQDLKPSFPSNSIVIMPSGAGEQTGDLNGPNKTSIQSITQPGVLESYRCIASYETKDTKNKAFKILEGEIVDVVAKNPSGWWLVENDEKQLAWFPAPYLKKCLNAAPSVLPNNDERGCLYYVVTSYEATNEKDELSIQEGVIIQVLQKSNDGWWLVRYAGQTGYVPSVYLQQYRNPHSKFQMLTKANMYTSTPNLLASVSFLENRSNGALRSHRSPVDQTQGGNKETMTLTRKLSKSINYLPDNTTYNESFHNSIESESGSESNSDDISMTTVSSSKSHSSEDVSLSESYSARPASDDEPAKNNSAPVLSEKSSATVPKPQIPPRPHTHEILTKCSTVTKNIILKAQNKKPPL</sequence>
<dbReference type="InterPro" id="IPR001683">
    <property type="entry name" value="PX_dom"/>
</dbReference>
<evidence type="ECO:0000256" key="3">
    <source>
        <dbReference type="SAM" id="MobiDB-lite"/>
    </source>
</evidence>
<reference evidence="6" key="1">
    <citation type="journal article" date="2014" name="Nature">
        <title>Elephant shark genome provides unique insights into gnathostome evolution.</title>
        <authorList>
            <consortium name="International Elephant Shark Genome Sequencing Consortium"/>
            <person name="Venkatesh B."/>
            <person name="Lee A.P."/>
            <person name="Ravi V."/>
            <person name="Maurya A.K."/>
            <person name="Lian M.M."/>
            <person name="Swann J.B."/>
            <person name="Ohta Y."/>
            <person name="Flajnik M.F."/>
            <person name="Sutoh Y."/>
            <person name="Kasahara M."/>
            <person name="Hoon S."/>
            <person name="Gangu V."/>
            <person name="Roy S.W."/>
            <person name="Irimia M."/>
            <person name="Korzh V."/>
            <person name="Kondrychyn I."/>
            <person name="Lim Z.W."/>
            <person name="Tay B.H."/>
            <person name="Tohari S."/>
            <person name="Kong K.W."/>
            <person name="Ho S."/>
            <person name="Lorente-Galdos B."/>
            <person name="Quilez J."/>
            <person name="Marques-Bonet T."/>
            <person name="Raney B.J."/>
            <person name="Ingham P.W."/>
            <person name="Tay A."/>
            <person name="Hillier L.W."/>
            <person name="Minx P."/>
            <person name="Boehm T."/>
            <person name="Wilson R.K."/>
            <person name="Brenner S."/>
            <person name="Warren W.C."/>
        </authorList>
    </citation>
    <scope>NUCLEOTIDE SEQUENCE</scope>
    <source>
        <tissue evidence="6">Intestine</tissue>
    </source>
</reference>
<dbReference type="SUPFAM" id="SSF50044">
    <property type="entry name" value="SH3-domain"/>
    <property type="match status" value="2"/>
</dbReference>
<dbReference type="SUPFAM" id="SSF64268">
    <property type="entry name" value="PX domain"/>
    <property type="match status" value="1"/>
</dbReference>
<dbReference type="AlphaFoldDB" id="V9KHA9"/>
<keyword evidence="1 2" id="KW-0728">SH3 domain</keyword>
<dbReference type="FunFam" id="3.30.1520.10:FF:000040">
    <property type="entry name" value="NADPH oxidase organizer 1"/>
    <property type="match status" value="1"/>
</dbReference>
<dbReference type="SMART" id="SM00326">
    <property type="entry name" value="SH3"/>
    <property type="match status" value="2"/>
</dbReference>
<feature type="region of interest" description="Disordered" evidence="3">
    <location>
        <begin position="329"/>
        <end position="357"/>
    </location>
</feature>
<feature type="compositionally biased region" description="Polar residues" evidence="3">
    <location>
        <begin position="424"/>
        <end position="438"/>
    </location>
</feature>
<dbReference type="PANTHER" id="PTHR15706:SF10">
    <property type="entry name" value="NADPH OXIDASE ORGANIZER 1"/>
    <property type="match status" value="1"/>
</dbReference>
<dbReference type="GO" id="GO:0016176">
    <property type="term" value="F:superoxide-generating NADPH oxidase activator activity"/>
    <property type="evidence" value="ECO:0007669"/>
    <property type="project" value="TreeGrafter"/>
</dbReference>
<dbReference type="EMBL" id="JW865213">
    <property type="protein sequence ID" value="AFO97730.1"/>
    <property type="molecule type" value="mRNA"/>
</dbReference>
<feature type="domain" description="PX" evidence="5">
    <location>
        <begin position="1"/>
        <end position="126"/>
    </location>
</feature>
<evidence type="ECO:0000259" key="4">
    <source>
        <dbReference type="PROSITE" id="PS50002"/>
    </source>
</evidence>
<dbReference type="InterPro" id="IPR036028">
    <property type="entry name" value="SH3-like_dom_sf"/>
</dbReference>
<feature type="compositionally biased region" description="Low complexity" evidence="3">
    <location>
        <begin position="375"/>
        <end position="413"/>
    </location>
</feature>
<dbReference type="InterPro" id="IPR036871">
    <property type="entry name" value="PX_dom_sf"/>
</dbReference>
<dbReference type="GO" id="GO:0035091">
    <property type="term" value="F:phosphatidylinositol binding"/>
    <property type="evidence" value="ECO:0007669"/>
    <property type="project" value="InterPro"/>
</dbReference>
<feature type="compositionally biased region" description="Polar residues" evidence="3">
    <location>
        <begin position="339"/>
        <end position="357"/>
    </location>
</feature>
<evidence type="ECO:0000256" key="1">
    <source>
        <dbReference type="ARBA" id="ARBA00022443"/>
    </source>
</evidence>
<dbReference type="PANTHER" id="PTHR15706">
    <property type="entry name" value="SH3 MULTIPLE DOMAIN"/>
    <property type="match status" value="1"/>
</dbReference>
<dbReference type="Pfam" id="PF00787">
    <property type="entry name" value="PX"/>
    <property type="match status" value="1"/>
</dbReference>
<feature type="domain" description="SH3" evidence="4">
    <location>
        <begin position="164"/>
        <end position="226"/>
    </location>
</feature>
<feature type="domain" description="SH3" evidence="4">
    <location>
        <begin position="237"/>
        <end position="297"/>
    </location>
</feature>
<organism evidence="6">
    <name type="scientific">Callorhinchus milii</name>
    <name type="common">Ghost shark</name>
    <dbReference type="NCBI Taxonomy" id="7868"/>
    <lineage>
        <taxon>Eukaryota</taxon>
        <taxon>Metazoa</taxon>
        <taxon>Chordata</taxon>
        <taxon>Craniata</taxon>
        <taxon>Vertebrata</taxon>
        <taxon>Chondrichthyes</taxon>
        <taxon>Holocephali</taxon>
        <taxon>Chimaeriformes</taxon>
        <taxon>Callorhinchidae</taxon>
        <taxon>Callorhinchus</taxon>
    </lineage>
</organism>
<dbReference type="Pfam" id="PF00018">
    <property type="entry name" value="SH3_1"/>
    <property type="match status" value="1"/>
</dbReference>
<dbReference type="GO" id="GO:0042554">
    <property type="term" value="P:superoxide anion generation"/>
    <property type="evidence" value="ECO:0007669"/>
    <property type="project" value="TreeGrafter"/>
</dbReference>
<evidence type="ECO:0000259" key="5">
    <source>
        <dbReference type="PROSITE" id="PS50195"/>
    </source>
</evidence>
<dbReference type="Gene3D" id="3.30.1520.10">
    <property type="entry name" value="Phox-like domain"/>
    <property type="match status" value="1"/>
</dbReference>
<dbReference type="InterPro" id="IPR051228">
    <property type="entry name" value="NADPH_Oxidase/PX-Domain"/>
</dbReference>
<evidence type="ECO:0000256" key="2">
    <source>
        <dbReference type="PROSITE-ProRule" id="PRU00192"/>
    </source>
</evidence>
<dbReference type="InterPro" id="IPR001452">
    <property type="entry name" value="SH3_domain"/>
</dbReference>
<evidence type="ECO:0000313" key="6">
    <source>
        <dbReference type="EMBL" id="AFO97730.1"/>
    </source>
</evidence>
<dbReference type="PROSITE" id="PS50195">
    <property type="entry name" value="PX"/>
    <property type="match status" value="1"/>
</dbReference>
<accession>V9KHA9</accession>
<dbReference type="SMART" id="SM00312">
    <property type="entry name" value="PX"/>
    <property type="match status" value="1"/>
</dbReference>
<dbReference type="Gene3D" id="2.30.30.40">
    <property type="entry name" value="SH3 Domains"/>
    <property type="match status" value="2"/>
</dbReference>
<name>V9KHA9_CALMI</name>
<dbReference type="PROSITE" id="PS50002">
    <property type="entry name" value="SH3"/>
    <property type="match status" value="2"/>
</dbReference>
<protein>
    <submittedName>
        <fullName evidence="6">NADPH oxidase organizer 1-like protein</fullName>
    </submittedName>
</protein>
<feature type="region of interest" description="Disordered" evidence="3">
    <location>
        <begin position="371"/>
        <end position="454"/>
    </location>
</feature>